<protein>
    <recommendedName>
        <fullName evidence="2">DUF481 domain-containing protein</fullName>
    </recommendedName>
</protein>
<sequence>MRKKYIFLSVVAVGCLFPTRALLAQDAPRDEASTPRIFFDCQGSRCDADYYRTEIPWVTWVRDRQDADAHMIMTSESTGAGGRVFHLDVVGREQYVEYTDEADFQSLPTATERETLDDLSLSIGLAFARFSQYAGFRDLVDLTATQDGEVARSAQIVTSEQVNDPWNLWVFNVNGNASLQGEETSTTRRFTGGLSASRVTPTWKQSYRGFLNYNFRKTSFSSRPEFIDEYTDYNFNATVVYSVAELVSLGFTSRVGKSTRQNQAFSAGISPALEFSFWPYDEATRRSLTAFYEVGPVYYEYNELTQDEVLDQTLFQQSLTFSIDQRQAWGDLRLNVTGAAYLHEFDRNNLSVGGNVSFRITRGLDLNLGGSYTLVADQLYLPFQELSDDELLAGSRSAGTDKRHMLNLGLSYRFGSIFNNVVNNRFPGGGGSSSGFRPSSGGYRR</sequence>
<reference evidence="1" key="1">
    <citation type="submission" date="2018-05" db="EMBL/GenBank/DDBJ databases">
        <authorList>
            <person name="Lanie J.A."/>
            <person name="Ng W.-L."/>
            <person name="Kazmierczak K.M."/>
            <person name="Andrzejewski T.M."/>
            <person name="Davidsen T.M."/>
            <person name="Wayne K.J."/>
            <person name="Tettelin H."/>
            <person name="Glass J.I."/>
            <person name="Rusch D."/>
            <person name="Podicherti R."/>
            <person name="Tsui H.-C.T."/>
            <person name="Winkler M.E."/>
        </authorList>
    </citation>
    <scope>NUCLEOTIDE SEQUENCE</scope>
</reference>
<evidence type="ECO:0008006" key="2">
    <source>
        <dbReference type="Google" id="ProtNLM"/>
    </source>
</evidence>
<organism evidence="1">
    <name type="scientific">marine metagenome</name>
    <dbReference type="NCBI Taxonomy" id="408172"/>
    <lineage>
        <taxon>unclassified sequences</taxon>
        <taxon>metagenomes</taxon>
        <taxon>ecological metagenomes</taxon>
    </lineage>
</organism>
<dbReference type="EMBL" id="UINC01000654">
    <property type="protein sequence ID" value="SUZ58976.1"/>
    <property type="molecule type" value="Genomic_DNA"/>
</dbReference>
<dbReference type="PROSITE" id="PS51257">
    <property type="entry name" value="PROKAR_LIPOPROTEIN"/>
    <property type="match status" value="1"/>
</dbReference>
<dbReference type="AlphaFoldDB" id="A0A381NWG8"/>
<evidence type="ECO:0000313" key="1">
    <source>
        <dbReference type="EMBL" id="SUZ58976.1"/>
    </source>
</evidence>
<proteinExistence type="predicted"/>
<name>A0A381NWG8_9ZZZZ</name>
<gene>
    <name evidence="1" type="ORF">METZ01_LOCUS11830</name>
</gene>
<accession>A0A381NWG8</accession>